<feature type="region of interest" description="Disordered" evidence="1">
    <location>
        <begin position="1"/>
        <end position="22"/>
    </location>
</feature>
<evidence type="ECO:0000313" key="2">
    <source>
        <dbReference type="EMBL" id="MEQ0559520.1"/>
    </source>
</evidence>
<sequence>MSEVPPPAPIQVGSGGTPGGYRFEPGQVDAVINQWKDLRRELTNDIKNAQAIAWVKPPGQEFASGDFVNTGAKLSGNTLLEQHQKMAQYVDNYIRALEEASGKIKAGEQQATDAVKSQGKGF</sequence>
<evidence type="ECO:0000313" key="4">
    <source>
        <dbReference type="Proteomes" id="UP001440984"/>
    </source>
</evidence>
<comment type="caution">
    <text evidence="2">The sequence shown here is derived from an EMBL/GenBank/DDBJ whole genome shotgun (WGS) entry which is preliminary data.</text>
</comment>
<keyword evidence="4" id="KW-1185">Reference proteome</keyword>
<dbReference type="Proteomes" id="UP001440984">
    <property type="component" value="Unassembled WGS sequence"/>
</dbReference>
<accession>A0ABV0LB62</accession>
<dbReference type="EMBL" id="JBDZYD010000010">
    <property type="protein sequence ID" value="MEQ0562856.1"/>
    <property type="molecule type" value="Genomic_DNA"/>
</dbReference>
<gene>
    <name evidence="2" type="ORF">ABJI51_10600</name>
    <name evidence="3" type="ORF">ABJI51_27575</name>
</gene>
<evidence type="ECO:0008006" key="5">
    <source>
        <dbReference type="Google" id="ProtNLM"/>
    </source>
</evidence>
<protein>
    <recommendedName>
        <fullName evidence="5">PE domain-containing protein</fullName>
    </recommendedName>
</protein>
<evidence type="ECO:0000256" key="1">
    <source>
        <dbReference type="SAM" id="MobiDB-lite"/>
    </source>
</evidence>
<evidence type="ECO:0000313" key="3">
    <source>
        <dbReference type="EMBL" id="MEQ0562856.1"/>
    </source>
</evidence>
<dbReference type="RefSeq" id="WP_348949618.1">
    <property type="nucleotide sequence ID" value="NZ_JBDZYD010000003.1"/>
</dbReference>
<dbReference type="EMBL" id="JBDZYD010000003">
    <property type="protein sequence ID" value="MEQ0559520.1"/>
    <property type="molecule type" value="Genomic_DNA"/>
</dbReference>
<proteinExistence type="predicted"/>
<name>A0ABV0LB62_9PSEU</name>
<organism evidence="2 4">
    <name type="scientific">Amycolatopsis melonis</name>
    <dbReference type="NCBI Taxonomy" id="3156488"/>
    <lineage>
        <taxon>Bacteria</taxon>
        <taxon>Bacillati</taxon>
        <taxon>Actinomycetota</taxon>
        <taxon>Actinomycetes</taxon>
        <taxon>Pseudonocardiales</taxon>
        <taxon>Pseudonocardiaceae</taxon>
        <taxon>Amycolatopsis</taxon>
    </lineage>
</organism>
<reference evidence="2 4" key="1">
    <citation type="submission" date="2024-05" db="EMBL/GenBank/DDBJ databases">
        <authorList>
            <person name="Zhao H."/>
            <person name="Xu Y."/>
            <person name="Lin S."/>
            <person name="Spain J.C."/>
            <person name="Zhou N.-Y."/>
        </authorList>
    </citation>
    <scope>NUCLEOTIDE SEQUENCE [LARGE SCALE GENOMIC DNA]</scope>
    <source>
        <strain evidence="2 4">NEAU-NG30</strain>
    </source>
</reference>